<reference evidence="1 2" key="1">
    <citation type="submission" date="2019-01" db="EMBL/GenBank/DDBJ databases">
        <authorList>
            <person name="Sayadi A."/>
        </authorList>
    </citation>
    <scope>NUCLEOTIDE SEQUENCE [LARGE SCALE GENOMIC DNA]</scope>
</reference>
<keyword evidence="2" id="KW-1185">Reference proteome</keyword>
<proteinExistence type="predicted"/>
<evidence type="ECO:0000313" key="1">
    <source>
        <dbReference type="EMBL" id="VEN43712.1"/>
    </source>
</evidence>
<dbReference type="EMBL" id="CAACVG010007110">
    <property type="protein sequence ID" value="VEN43712.1"/>
    <property type="molecule type" value="Genomic_DNA"/>
</dbReference>
<dbReference type="Proteomes" id="UP000410492">
    <property type="component" value="Unassembled WGS sequence"/>
</dbReference>
<gene>
    <name evidence="1" type="ORF">CALMAC_LOCUS6766</name>
</gene>
<sequence length="35" mass="4171">MVLDHSKNKEENVTIIEEMDVELFKELLLRIKAEL</sequence>
<dbReference type="AlphaFoldDB" id="A0A653C711"/>
<organism evidence="1 2">
    <name type="scientific">Callosobruchus maculatus</name>
    <name type="common">Southern cowpea weevil</name>
    <name type="synonym">Pulse bruchid</name>
    <dbReference type="NCBI Taxonomy" id="64391"/>
    <lineage>
        <taxon>Eukaryota</taxon>
        <taxon>Metazoa</taxon>
        <taxon>Ecdysozoa</taxon>
        <taxon>Arthropoda</taxon>
        <taxon>Hexapoda</taxon>
        <taxon>Insecta</taxon>
        <taxon>Pterygota</taxon>
        <taxon>Neoptera</taxon>
        <taxon>Endopterygota</taxon>
        <taxon>Coleoptera</taxon>
        <taxon>Polyphaga</taxon>
        <taxon>Cucujiformia</taxon>
        <taxon>Chrysomeloidea</taxon>
        <taxon>Chrysomelidae</taxon>
        <taxon>Bruchinae</taxon>
        <taxon>Bruchini</taxon>
        <taxon>Callosobruchus</taxon>
    </lineage>
</organism>
<name>A0A653C711_CALMS</name>
<protein>
    <submittedName>
        <fullName evidence="1">Uncharacterized protein</fullName>
    </submittedName>
</protein>
<evidence type="ECO:0000313" key="2">
    <source>
        <dbReference type="Proteomes" id="UP000410492"/>
    </source>
</evidence>
<accession>A0A653C711</accession>
<dbReference type="OrthoDB" id="432381at2759"/>